<sequence length="141" mass="14157">MLRALATLLAALVVALCAPAPPAAALGLPEPSPRPERSSSFTVGFGPHAVIGPADSASIALALAKWGGEHRSAPRDLPDGYLPGVPAPRRSDGDHRLPPPPGEQGRPDAGVPSVLPPSRAPPHDAAPPSPSPALPGSPDQS</sequence>
<keyword evidence="2" id="KW-0732">Signal</keyword>
<evidence type="ECO:0000313" key="4">
    <source>
        <dbReference type="Proteomes" id="UP000190637"/>
    </source>
</evidence>
<evidence type="ECO:0000313" key="3">
    <source>
        <dbReference type="EMBL" id="SKA33520.1"/>
    </source>
</evidence>
<dbReference type="Proteomes" id="UP000190637">
    <property type="component" value="Unassembled WGS sequence"/>
</dbReference>
<protein>
    <submittedName>
        <fullName evidence="3">Uncharacterized protein</fullName>
    </submittedName>
</protein>
<dbReference type="STRING" id="1122192.SAMN02745673_04220"/>
<accession>A0A1T4SZ65</accession>
<name>A0A1T4SZ65_9ACTN</name>
<dbReference type="EMBL" id="FUWS01000012">
    <property type="protein sequence ID" value="SKA33520.1"/>
    <property type="molecule type" value="Genomic_DNA"/>
</dbReference>
<keyword evidence="4" id="KW-1185">Reference proteome</keyword>
<feature type="region of interest" description="Disordered" evidence="1">
    <location>
        <begin position="68"/>
        <end position="141"/>
    </location>
</feature>
<gene>
    <name evidence="3" type="ORF">SAMN02745673_04220</name>
</gene>
<feature type="chain" id="PRO_5012843379" evidence="2">
    <location>
        <begin position="26"/>
        <end position="141"/>
    </location>
</feature>
<feature type="signal peptide" evidence="2">
    <location>
        <begin position="1"/>
        <end position="25"/>
    </location>
</feature>
<feature type="region of interest" description="Disordered" evidence="1">
    <location>
        <begin position="28"/>
        <end position="47"/>
    </location>
</feature>
<evidence type="ECO:0000256" key="2">
    <source>
        <dbReference type="SAM" id="SignalP"/>
    </source>
</evidence>
<organism evidence="3 4">
    <name type="scientific">Marinactinospora thermotolerans DSM 45154</name>
    <dbReference type="NCBI Taxonomy" id="1122192"/>
    <lineage>
        <taxon>Bacteria</taxon>
        <taxon>Bacillati</taxon>
        <taxon>Actinomycetota</taxon>
        <taxon>Actinomycetes</taxon>
        <taxon>Streptosporangiales</taxon>
        <taxon>Nocardiopsidaceae</taxon>
        <taxon>Marinactinospora</taxon>
    </lineage>
</organism>
<feature type="compositionally biased region" description="Pro residues" evidence="1">
    <location>
        <begin position="114"/>
        <end position="135"/>
    </location>
</feature>
<evidence type="ECO:0000256" key="1">
    <source>
        <dbReference type="SAM" id="MobiDB-lite"/>
    </source>
</evidence>
<reference evidence="3 4" key="1">
    <citation type="submission" date="2017-02" db="EMBL/GenBank/DDBJ databases">
        <authorList>
            <person name="Peterson S.W."/>
        </authorList>
    </citation>
    <scope>NUCLEOTIDE SEQUENCE [LARGE SCALE GENOMIC DNA]</scope>
    <source>
        <strain evidence="3 4">DSM 45154</strain>
    </source>
</reference>
<proteinExistence type="predicted"/>
<feature type="compositionally biased region" description="Basic and acidic residues" evidence="1">
    <location>
        <begin position="68"/>
        <end position="78"/>
    </location>
</feature>
<dbReference type="AlphaFoldDB" id="A0A1T4SZ65"/>